<evidence type="ECO:0000256" key="4">
    <source>
        <dbReference type="ARBA" id="ARBA00024346"/>
    </source>
</evidence>
<evidence type="ECO:0000313" key="9">
    <source>
        <dbReference type="Proteomes" id="UP000754644"/>
    </source>
</evidence>
<keyword evidence="8" id="KW-0251">Elongation factor</keyword>
<evidence type="ECO:0000256" key="3">
    <source>
        <dbReference type="ARBA" id="ARBA00024303"/>
    </source>
</evidence>
<name>A0A973A8G1_9GAMM</name>
<dbReference type="Pfam" id="PF10093">
    <property type="entry name" value="EarP"/>
    <property type="match status" value="1"/>
</dbReference>
<evidence type="ECO:0000256" key="2">
    <source>
        <dbReference type="ARBA" id="ARBA00022679"/>
    </source>
</evidence>
<comment type="caution">
    <text evidence="8">The sequence shown here is derived from an EMBL/GenBank/DDBJ whole genome shotgun (WGS) entry which is preliminary data.</text>
</comment>
<evidence type="ECO:0000256" key="1">
    <source>
        <dbReference type="ARBA" id="ARBA00022676"/>
    </source>
</evidence>
<keyword evidence="1" id="KW-0328">Glycosyltransferase</keyword>
<reference evidence="8" key="1">
    <citation type="submission" date="2020-05" db="EMBL/GenBank/DDBJ databases">
        <title>Sulfur intermediates as new biogeochemical hubs in an aquatic model microbial ecosystem.</title>
        <authorList>
            <person name="Vigneron A."/>
        </authorList>
    </citation>
    <scope>NUCLEOTIDE SEQUENCE</scope>
    <source>
        <strain evidence="8">Bin.250</strain>
    </source>
</reference>
<proteinExistence type="inferred from homology"/>
<keyword evidence="8" id="KW-0648">Protein biosynthesis</keyword>
<accession>A0A973A8G1</accession>
<dbReference type="GO" id="GO:0106361">
    <property type="term" value="F:protein-arginine rhamnosyltransferase activity"/>
    <property type="evidence" value="ECO:0007669"/>
    <property type="project" value="InterPro"/>
</dbReference>
<comment type="catalytic activity">
    <reaction evidence="7">
        <text>dTDP-beta-L-rhamnose + L-arginyl-[protein] = N(omega)-(alpha-L-rhamnosyl)-L-arginyl-[protein] + dTDP + H(+)</text>
        <dbReference type="Rhea" id="RHEA:66692"/>
        <dbReference type="Rhea" id="RHEA-COMP:10532"/>
        <dbReference type="Rhea" id="RHEA-COMP:17096"/>
        <dbReference type="ChEBI" id="CHEBI:15378"/>
        <dbReference type="ChEBI" id="CHEBI:29965"/>
        <dbReference type="ChEBI" id="CHEBI:57510"/>
        <dbReference type="ChEBI" id="CHEBI:58369"/>
        <dbReference type="ChEBI" id="CHEBI:167445"/>
    </reaction>
    <physiologicalReaction direction="left-to-right" evidence="7">
        <dbReference type="Rhea" id="RHEA:66693"/>
    </physiologicalReaction>
</comment>
<protein>
    <recommendedName>
        <fullName evidence="5">Protein-arginine rhamnosyltransferase</fullName>
    </recommendedName>
    <alternativeName>
        <fullName evidence="6">EF-P arginine rhamnosyltransferase</fullName>
    </alternativeName>
</protein>
<gene>
    <name evidence="8" type="primary">earP</name>
    <name evidence="8" type="ORF">HQ497_04940</name>
</gene>
<feature type="non-terminal residue" evidence="8">
    <location>
        <position position="1"/>
    </location>
</feature>
<dbReference type="AlphaFoldDB" id="A0A973A8G1"/>
<evidence type="ECO:0000256" key="5">
    <source>
        <dbReference type="ARBA" id="ARBA00024416"/>
    </source>
</evidence>
<comment type="function">
    <text evidence="3">Protein-arginine rhamnosyltransferase that catalyzes the transfer of a single rhamnose to elongation factor P (EF-P) on 'Lys-32', a modification required for EF-P-dependent rescue of polyproline stalled ribosomes.</text>
</comment>
<keyword evidence="2" id="KW-0808">Transferase</keyword>
<evidence type="ECO:0000256" key="6">
    <source>
        <dbReference type="ARBA" id="ARBA00030025"/>
    </source>
</evidence>
<evidence type="ECO:0000313" key="8">
    <source>
        <dbReference type="EMBL" id="NQV64693.1"/>
    </source>
</evidence>
<dbReference type="EMBL" id="JABMOJ010000179">
    <property type="protein sequence ID" value="NQV64693.1"/>
    <property type="molecule type" value="Genomic_DNA"/>
</dbReference>
<dbReference type="GO" id="GO:0003746">
    <property type="term" value="F:translation elongation factor activity"/>
    <property type="evidence" value="ECO:0007669"/>
    <property type="project" value="UniProtKB-KW"/>
</dbReference>
<organism evidence="8 9">
    <name type="scientific">SAR86 cluster bacterium</name>
    <dbReference type="NCBI Taxonomy" id="2030880"/>
    <lineage>
        <taxon>Bacteria</taxon>
        <taxon>Pseudomonadati</taxon>
        <taxon>Pseudomonadota</taxon>
        <taxon>Gammaproteobacteria</taxon>
        <taxon>SAR86 cluster</taxon>
    </lineage>
</organism>
<evidence type="ECO:0000256" key="7">
    <source>
        <dbReference type="ARBA" id="ARBA00048472"/>
    </source>
</evidence>
<dbReference type="InterPro" id="IPR016633">
    <property type="entry name" value="EarP"/>
</dbReference>
<dbReference type="Proteomes" id="UP000754644">
    <property type="component" value="Unassembled WGS sequence"/>
</dbReference>
<sequence>GRILTSINAVLTTQLKAGDQLQLGVLRLVVLPFLHQDDYDRLLWSCDVNFVRGEDSFVRAHWAGKPMVWQIYPQDDDIHLVKLDAWLAQQAQISGPALTAAALTQAWNTQVDCAAEWQQAITDQRCWQQQSQAWTKHLNSFDDLASQLVYFGQKSL</sequence>
<comment type="similarity">
    <text evidence="4">Belongs to the glycosyltransferase 104 family.</text>
</comment>